<reference evidence="7" key="1">
    <citation type="journal article" date="2019" name="Int. J. Syst. Evol. Microbiol.">
        <title>The Global Catalogue of Microorganisms (GCM) 10K type strain sequencing project: providing services to taxonomists for standard genome sequencing and annotation.</title>
        <authorList>
            <consortium name="The Broad Institute Genomics Platform"/>
            <consortium name="The Broad Institute Genome Sequencing Center for Infectious Disease"/>
            <person name="Wu L."/>
            <person name="Ma J."/>
        </authorList>
    </citation>
    <scope>NUCLEOTIDE SEQUENCE [LARGE SCALE GENOMIC DNA]</scope>
    <source>
        <strain evidence="7">KCTC 23707</strain>
    </source>
</reference>
<dbReference type="PANTHER" id="PTHR30537:SF74">
    <property type="entry name" value="HTH-TYPE TRANSCRIPTIONAL REGULATOR TRPI"/>
    <property type="match status" value="1"/>
</dbReference>
<comment type="similarity">
    <text evidence="1">Belongs to the LysR transcriptional regulatory family.</text>
</comment>
<keyword evidence="4" id="KW-0804">Transcription</keyword>
<dbReference type="RefSeq" id="WP_345099987.1">
    <property type="nucleotide sequence ID" value="NZ_BAABGS010000073.1"/>
</dbReference>
<dbReference type="SUPFAM" id="SSF46785">
    <property type="entry name" value="Winged helix' DNA-binding domain"/>
    <property type="match status" value="1"/>
</dbReference>
<evidence type="ECO:0000256" key="3">
    <source>
        <dbReference type="ARBA" id="ARBA00023125"/>
    </source>
</evidence>
<evidence type="ECO:0000256" key="4">
    <source>
        <dbReference type="ARBA" id="ARBA00023163"/>
    </source>
</evidence>
<evidence type="ECO:0000256" key="2">
    <source>
        <dbReference type="ARBA" id="ARBA00023015"/>
    </source>
</evidence>
<evidence type="ECO:0000259" key="5">
    <source>
        <dbReference type="PROSITE" id="PS50931"/>
    </source>
</evidence>
<dbReference type="Pfam" id="PF03466">
    <property type="entry name" value="LysR_substrate"/>
    <property type="match status" value="1"/>
</dbReference>
<dbReference type="PRINTS" id="PR00039">
    <property type="entry name" value="HTHLYSR"/>
</dbReference>
<dbReference type="InterPro" id="IPR058163">
    <property type="entry name" value="LysR-type_TF_proteobact-type"/>
</dbReference>
<dbReference type="InterPro" id="IPR036388">
    <property type="entry name" value="WH-like_DNA-bd_sf"/>
</dbReference>
<dbReference type="PROSITE" id="PS50931">
    <property type="entry name" value="HTH_LYSR"/>
    <property type="match status" value="1"/>
</dbReference>
<dbReference type="Proteomes" id="UP001597373">
    <property type="component" value="Unassembled WGS sequence"/>
</dbReference>
<protein>
    <submittedName>
        <fullName evidence="6">LysR substrate-binding domain-containing protein</fullName>
    </submittedName>
</protein>
<dbReference type="Gene3D" id="1.10.10.10">
    <property type="entry name" value="Winged helix-like DNA-binding domain superfamily/Winged helix DNA-binding domain"/>
    <property type="match status" value="1"/>
</dbReference>
<dbReference type="InterPro" id="IPR000847">
    <property type="entry name" value="LysR_HTH_N"/>
</dbReference>
<evidence type="ECO:0000256" key="1">
    <source>
        <dbReference type="ARBA" id="ARBA00009437"/>
    </source>
</evidence>
<evidence type="ECO:0000313" key="7">
    <source>
        <dbReference type="Proteomes" id="UP001597373"/>
    </source>
</evidence>
<dbReference type="Gene3D" id="3.40.190.10">
    <property type="entry name" value="Periplasmic binding protein-like II"/>
    <property type="match status" value="2"/>
</dbReference>
<feature type="domain" description="HTH lysR-type" evidence="5">
    <location>
        <begin position="7"/>
        <end position="64"/>
    </location>
</feature>
<dbReference type="InterPro" id="IPR036390">
    <property type="entry name" value="WH_DNA-bd_sf"/>
</dbReference>
<dbReference type="Pfam" id="PF00126">
    <property type="entry name" value="HTH_1"/>
    <property type="match status" value="1"/>
</dbReference>
<dbReference type="EMBL" id="JBHUIR010000005">
    <property type="protein sequence ID" value="MFD2258423.1"/>
    <property type="molecule type" value="Genomic_DNA"/>
</dbReference>
<comment type="caution">
    <text evidence="6">The sequence shown here is derived from an EMBL/GenBank/DDBJ whole genome shotgun (WGS) entry which is preliminary data.</text>
</comment>
<accession>A0ABW5DD34</accession>
<keyword evidence="7" id="KW-1185">Reference proteome</keyword>
<keyword evidence="2" id="KW-0805">Transcription regulation</keyword>
<name>A0ABW5DD34_9HYPH</name>
<organism evidence="6 7">
    <name type="scientific">Chelativorans composti</name>
    <dbReference type="NCBI Taxonomy" id="768533"/>
    <lineage>
        <taxon>Bacteria</taxon>
        <taxon>Pseudomonadati</taxon>
        <taxon>Pseudomonadota</taxon>
        <taxon>Alphaproteobacteria</taxon>
        <taxon>Hyphomicrobiales</taxon>
        <taxon>Phyllobacteriaceae</taxon>
        <taxon>Chelativorans</taxon>
    </lineage>
</organism>
<dbReference type="PANTHER" id="PTHR30537">
    <property type="entry name" value="HTH-TYPE TRANSCRIPTIONAL REGULATOR"/>
    <property type="match status" value="1"/>
</dbReference>
<proteinExistence type="inferred from homology"/>
<dbReference type="SUPFAM" id="SSF53850">
    <property type="entry name" value="Periplasmic binding protein-like II"/>
    <property type="match status" value="1"/>
</dbReference>
<keyword evidence="3" id="KW-0238">DNA-binding</keyword>
<dbReference type="InterPro" id="IPR005119">
    <property type="entry name" value="LysR_subst-bd"/>
</dbReference>
<evidence type="ECO:0000313" key="6">
    <source>
        <dbReference type="EMBL" id="MFD2258423.1"/>
    </source>
</evidence>
<sequence>MATANLMHLNALRVFTVAATHLNFVQAARDLNVSPSAVSHQIRSLEEFLGTKLFLWESRQLALTREGSHLYQRLIDSFRNIGAAVEQVRQQNSSQQVNLICRPFFSSFWLASKLQSLWAAHPKISLNLIHQNTLSSSDFERADLAIIWGKQPPAGVSFIPLMAGGLTPIMHVSLASRAGVPKTPEDLRHFTLLHEENRLSWNEWFELAGTDPVDGKQNYFIDDTNVRYQSMVSGQGIMLGASRLLRSQIESGELIQPFEAVLPDYRYWLVWPQGKLLSVRCKQLIEWLQQEADNMSSYFHRITAVGIPA</sequence>
<gene>
    <name evidence="6" type="ORF">ACFSMZ_01390</name>
</gene>